<evidence type="ECO:0000313" key="2">
    <source>
        <dbReference type="EMBL" id="MFD2611494.1"/>
    </source>
</evidence>
<keyword evidence="3" id="KW-1185">Reference proteome</keyword>
<dbReference type="Proteomes" id="UP001597541">
    <property type="component" value="Unassembled WGS sequence"/>
</dbReference>
<feature type="compositionally biased region" description="Basic and acidic residues" evidence="1">
    <location>
        <begin position="22"/>
        <end position="50"/>
    </location>
</feature>
<dbReference type="InterPro" id="IPR029058">
    <property type="entry name" value="AB_hydrolase_fold"/>
</dbReference>
<feature type="region of interest" description="Disordered" evidence="1">
    <location>
        <begin position="21"/>
        <end position="50"/>
    </location>
</feature>
<dbReference type="PROSITE" id="PS51257">
    <property type="entry name" value="PROKAR_LIPOPROTEIN"/>
    <property type="match status" value="1"/>
</dbReference>
<protein>
    <recommendedName>
        <fullName evidence="4">Alpha/beta hydrolase</fullName>
    </recommendedName>
</protein>
<comment type="caution">
    <text evidence="2">The sequence shown here is derived from an EMBL/GenBank/DDBJ whole genome shotgun (WGS) entry which is preliminary data.</text>
</comment>
<dbReference type="Gene3D" id="3.40.50.1820">
    <property type="entry name" value="alpha/beta hydrolase"/>
    <property type="match status" value="1"/>
</dbReference>
<reference evidence="3" key="1">
    <citation type="journal article" date="2019" name="Int. J. Syst. Evol. Microbiol.">
        <title>The Global Catalogue of Microorganisms (GCM) 10K type strain sequencing project: providing services to taxonomists for standard genome sequencing and annotation.</title>
        <authorList>
            <consortium name="The Broad Institute Genomics Platform"/>
            <consortium name="The Broad Institute Genome Sequencing Center for Infectious Disease"/>
            <person name="Wu L."/>
            <person name="Ma J."/>
        </authorList>
    </citation>
    <scope>NUCLEOTIDE SEQUENCE [LARGE SCALE GENOMIC DNA]</scope>
    <source>
        <strain evidence="3">KCTC 3950</strain>
    </source>
</reference>
<evidence type="ECO:0000313" key="3">
    <source>
        <dbReference type="Proteomes" id="UP001597541"/>
    </source>
</evidence>
<organism evidence="2 3">
    <name type="scientific">Paenibacillus gansuensis</name>
    <dbReference type="NCBI Taxonomy" id="306542"/>
    <lineage>
        <taxon>Bacteria</taxon>
        <taxon>Bacillati</taxon>
        <taxon>Bacillota</taxon>
        <taxon>Bacilli</taxon>
        <taxon>Bacillales</taxon>
        <taxon>Paenibacillaceae</taxon>
        <taxon>Paenibacillus</taxon>
    </lineage>
</organism>
<evidence type="ECO:0008006" key="4">
    <source>
        <dbReference type="Google" id="ProtNLM"/>
    </source>
</evidence>
<dbReference type="SUPFAM" id="SSF53474">
    <property type="entry name" value="alpha/beta-Hydrolases"/>
    <property type="match status" value="1"/>
</dbReference>
<dbReference type="EMBL" id="JBHUME010000002">
    <property type="protein sequence ID" value="MFD2611494.1"/>
    <property type="molecule type" value="Genomic_DNA"/>
</dbReference>
<evidence type="ECO:0000256" key="1">
    <source>
        <dbReference type="SAM" id="MobiDB-lite"/>
    </source>
</evidence>
<sequence length="553" mass="61780">MQKYVLFLLIFILTLSGCSGNSEKDKQLSKEKQPDTAIKETSKETKKPKETFGEPQVIDYNLGAREIVQASGWKVPYTVKGTMGVPTGSGKRPIVILLHGNHPIKKYDTDRYDQGFTYLVKDLARQGYLAVSMDINAQYVWEHGEPIEHERLLSIFDTQFALLTKAIKGEDAGFKIPLQGRGDLQHISFIGHSRGAQGTHALANRLKEKGIGTDGLLMAAPMELFVMGSLPDVPLGILLPQYDGDVTGLLGHRIFDREALLPERKNPISVAYMYGANHNFFNSKMHEKDDGIGPSKINDNLQKRLTVEEQQTFLSRYAVDFLNAIYDPDAKKNFYAVKGSAETTGQMYGHPVMSSLYMPGTQYILHPIKEGKVPLEGKVTSSEGVEFKQVTESYIQKNDEAGPFLHPGDQEKMNLLSVRWTQRGGELTIEVPENLAPKNEGNFTVYMAADPSDKLNEPDTPPAFSIVLQDQNDRSAVYKMNADTPAVRLQPGKLIKDDYAAYWSTYTPLSTLRIPLDAFDREKKFGEIRRVTLKFDQTDSGALMIGNLGFTKE</sequence>
<gene>
    <name evidence="2" type="ORF">ACFSUF_03550</name>
</gene>
<name>A0ABW5PAI5_9BACL</name>
<proteinExistence type="predicted"/>
<accession>A0ABW5PAI5</accession>
<dbReference type="RefSeq" id="WP_377600152.1">
    <property type="nucleotide sequence ID" value="NZ_JBHUME010000002.1"/>
</dbReference>